<name>S7MLK4_MYOBR</name>
<evidence type="ECO:0000256" key="2">
    <source>
        <dbReference type="ARBA" id="ARBA00023157"/>
    </source>
</evidence>
<dbReference type="PANTHER" id="PTHR44337">
    <property type="entry name" value="CARCINOEMBRYONIC ANTIGEN-RELATED CELL ADHESION MOLECULE 8"/>
    <property type="match status" value="1"/>
</dbReference>
<dbReference type="SUPFAM" id="SSF48726">
    <property type="entry name" value="Immunoglobulin"/>
    <property type="match status" value="1"/>
</dbReference>
<sequence>MSQAGFGNLVQDTHNGDKQPKVRVHFPDSSPTDIHHIEKAQFDGRPLSMPILLASNTTVTENEDSVVMTCHTDESSINWLFNAMRLQLRERMKLSQDHRTLHIDPIRREDAGNYQCKVSHPSALLKVRL</sequence>
<keyword evidence="8" id="KW-1185">Reference proteome</keyword>
<dbReference type="SMART" id="SM00408">
    <property type="entry name" value="IGc2"/>
    <property type="match status" value="1"/>
</dbReference>
<evidence type="ECO:0000256" key="4">
    <source>
        <dbReference type="ARBA" id="ARBA00023319"/>
    </source>
</evidence>
<evidence type="ECO:0000259" key="6">
    <source>
        <dbReference type="PROSITE" id="PS50835"/>
    </source>
</evidence>
<proteinExistence type="predicted"/>
<keyword evidence="4" id="KW-0393">Immunoglobulin domain</keyword>
<dbReference type="GO" id="GO:0009986">
    <property type="term" value="C:cell surface"/>
    <property type="evidence" value="ECO:0007669"/>
    <property type="project" value="TreeGrafter"/>
</dbReference>
<dbReference type="Gene3D" id="2.60.40.10">
    <property type="entry name" value="Immunoglobulins"/>
    <property type="match status" value="1"/>
</dbReference>
<dbReference type="InterPro" id="IPR036179">
    <property type="entry name" value="Ig-like_dom_sf"/>
</dbReference>
<dbReference type="Proteomes" id="UP000052978">
    <property type="component" value="Unassembled WGS sequence"/>
</dbReference>
<evidence type="ECO:0000256" key="1">
    <source>
        <dbReference type="ARBA" id="ARBA00022729"/>
    </source>
</evidence>
<keyword evidence="2" id="KW-1015">Disulfide bond</keyword>
<dbReference type="PANTHER" id="PTHR44337:SF20">
    <property type="entry name" value="CARCINOEMBRYONIC ANTIGEN-RELATED CELL ADHESION MOLECULE 5-RELATED"/>
    <property type="match status" value="1"/>
</dbReference>
<dbReference type="InterPro" id="IPR013783">
    <property type="entry name" value="Ig-like_fold"/>
</dbReference>
<dbReference type="PROSITE" id="PS50835">
    <property type="entry name" value="IG_LIKE"/>
    <property type="match status" value="1"/>
</dbReference>
<evidence type="ECO:0000313" key="7">
    <source>
        <dbReference type="EMBL" id="EPQ04370.1"/>
    </source>
</evidence>
<keyword evidence="1" id="KW-0732">Signal</keyword>
<evidence type="ECO:0000313" key="8">
    <source>
        <dbReference type="Proteomes" id="UP000052978"/>
    </source>
</evidence>
<keyword evidence="3" id="KW-0325">Glycoprotein</keyword>
<dbReference type="InterPro" id="IPR003598">
    <property type="entry name" value="Ig_sub2"/>
</dbReference>
<dbReference type="InterPro" id="IPR003599">
    <property type="entry name" value="Ig_sub"/>
</dbReference>
<feature type="domain" description="Ig-like" evidence="6">
    <location>
        <begin position="46"/>
        <end position="129"/>
    </location>
</feature>
<dbReference type="SMART" id="SM00409">
    <property type="entry name" value="IG"/>
    <property type="match status" value="1"/>
</dbReference>
<gene>
    <name evidence="7" type="ORF">D623_10001040</name>
</gene>
<feature type="compositionally biased region" description="Polar residues" evidence="5">
    <location>
        <begin position="1"/>
        <end position="13"/>
    </location>
</feature>
<dbReference type="InterPro" id="IPR003006">
    <property type="entry name" value="Ig/MHC_CS"/>
</dbReference>
<dbReference type="AlphaFoldDB" id="S7MLK4"/>
<feature type="region of interest" description="Disordered" evidence="5">
    <location>
        <begin position="1"/>
        <end position="21"/>
    </location>
</feature>
<dbReference type="Pfam" id="PF13927">
    <property type="entry name" value="Ig_3"/>
    <property type="match status" value="1"/>
</dbReference>
<evidence type="ECO:0000256" key="3">
    <source>
        <dbReference type="ARBA" id="ARBA00023180"/>
    </source>
</evidence>
<dbReference type="InterPro" id="IPR007110">
    <property type="entry name" value="Ig-like_dom"/>
</dbReference>
<evidence type="ECO:0000256" key="5">
    <source>
        <dbReference type="SAM" id="MobiDB-lite"/>
    </source>
</evidence>
<dbReference type="InterPro" id="IPR052598">
    <property type="entry name" value="IgSF_CEA-related"/>
</dbReference>
<dbReference type="GO" id="GO:0007157">
    <property type="term" value="P:heterophilic cell-cell adhesion via plasma membrane cell adhesion molecules"/>
    <property type="evidence" value="ECO:0007669"/>
    <property type="project" value="TreeGrafter"/>
</dbReference>
<dbReference type="EMBL" id="KE161533">
    <property type="protein sequence ID" value="EPQ04370.1"/>
    <property type="molecule type" value="Genomic_DNA"/>
</dbReference>
<reference evidence="7 8" key="1">
    <citation type="journal article" date="2013" name="Nat. Commun.">
        <title>Genome analysis reveals insights into physiology and longevity of the Brandt's bat Myotis brandtii.</title>
        <authorList>
            <person name="Seim I."/>
            <person name="Fang X."/>
            <person name="Xiong Z."/>
            <person name="Lobanov A.V."/>
            <person name="Huang Z."/>
            <person name="Ma S."/>
            <person name="Feng Y."/>
            <person name="Turanov A.A."/>
            <person name="Zhu Y."/>
            <person name="Lenz T.L."/>
            <person name="Gerashchenko M.V."/>
            <person name="Fan D."/>
            <person name="Hee Yim S."/>
            <person name="Yao X."/>
            <person name="Jordan D."/>
            <person name="Xiong Y."/>
            <person name="Ma Y."/>
            <person name="Lyapunov A.N."/>
            <person name="Chen G."/>
            <person name="Kulakova O.I."/>
            <person name="Sun Y."/>
            <person name="Lee S.G."/>
            <person name="Bronson R.T."/>
            <person name="Moskalev A.A."/>
            <person name="Sunyaev S.R."/>
            <person name="Zhang G."/>
            <person name="Krogh A."/>
            <person name="Wang J."/>
            <person name="Gladyshev V.N."/>
        </authorList>
    </citation>
    <scope>NUCLEOTIDE SEQUENCE [LARGE SCALE GENOMIC DNA]</scope>
</reference>
<protein>
    <submittedName>
        <fullName evidence="7">Carcinoembryonic antigen-related cell adhesion molecule 1</fullName>
    </submittedName>
</protein>
<dbReference type="PROSITE" id="PS00290">
    <property type="entry name" value="IG_MHC"/>
    <property type="match status" value="1"/>
</dbReference>
<organism evidence="7 8">
    <name type="scientific">Myotis brandtii</name>
    <name type="common">Brandt's bat</name>
    <dbReference type="NCBI Taxonomy" id="109478"/>
    <lineage>
        <taxon>Eukaryota</taxon>
        <taxon>Metazoa</taxon>
        <taxon>Chordata</taxon>
        <taxon>Craniata</taxon>
        <taxon>Vertebrata</taxon>
        <taxon>Euteleostomi</taxon>
        <taxon>Mammalia</taxon>
        <taxon>Eutheria</taxon>
        <taxon>Laurasiatheria</taxon>
        <taxon>Chiroptera</taxon>
        <taxon>Yangochiroptera</taxon>
        <taxon>Vespertilionidae</taxon>
        <taxon>Myotis</taxon>
    </lineage>
</organism>
<accession>S7MLK4</accession>